<dbReference type="AlphaFoldDB" id="A0A939NQ01"/>
<organism evidence="2">
    <name type="scientific">Serratia marcescens</name>
    <dbReference type="NCBI Taxonomy" id="615"/>
    <lineage>
        <taxon>Bacteria</taxon>
        <taxon>Pseudomonadati</taxon>
        <taxon>Pseudomonadota</taxon>
        <taxon>Gammaproteobacteria</taxon>
        <taxon>Enterobacterales</taxon>
        <taxon>Yersiniaceae</taxon>
        <taxon>Serratia</taxon>
    </lineage>
</organism>
<proteinExistence type="predicted"/>
<dbReference type="EMBL" id="JAGETR010000076">
    <property type="protein sequence ID" value="MBO2006947.1"/>
    <property type="molecule type" value="Genomic_DNA"/>
</dbReference>
<feature type="region of interest" description="Disordered" evidence="1">
    <location>
        <begin position="19"/>
        <end position="70"/>
    </location>
</feature>
<sequence length="99" mass="10522">MSNDIPALREILTRTGMLAASAPEAEPEPAVVSAKSNEPDDGGLTVDEEKSRVTVSPSAAPVTELTAEQTPPQIGSVVSDNLYTNELVEGVKRFQKWQG</sequence>
<evidence type="ECO:0000256" key="1">
    <source>
        <dbReference type="SAM" id="MobiDB-lite"/>
    </source>
</evidence>
<protein>
    <submittedName>
        <fullName evidence="2">Uncharacterized protein</fullName>
    </submittedName>
</protein>
<reference evidence="2" key="1">
    <citation type="submission" date="2021-03" db="EMBL/GenBank/DDBJ databases">
        <title>Molecular epidemiology and mechanisms of colistin and carbapenem resistance in Enterobacteriaceae from clinical isolates, the environment and porcine samples in Pretoria, South Africa.</title>
        <authorList>
            <person name="Bogoshi D."/>
            <person name="Mbelle N.M."/>
            <person name="Naidoo V."/>
            <person name="Osei Sekyere J."/>
        </authorList>
    </citation>
    <scope>NUCLEOTIDE SEQUENCE</scope>
    <source>
        <strain evidence="2">C080</strain>
    </source>
</reference>
<name>A0A939NQ01_SERMA</name>
<evidence type="ECO:0000313" key="2">
    <source>
        <dbReference type="EMBL" id="MBO2006947.1"/>
    </source>
</evidence>
<comment type="caution">
    <text evidence="2">The sequence shown here is derived from an EMBL/GenBank/DDBJ whole genome shotgun (WGS) entry which is preliminary data.</text>
</comment>
<gene>
    <name evidence="2" type="ORF">J4732_12725</name>
</gene>
<accession>A0A939NQ01</accession>
<feature type="compositionally biased region" description="Low complexity" evidence="1">
    <location>
        <begin position="19"/>
        <end position="34"/>
    </location>
</feature>